<keyword evidence="1" id="KW-1133">Transmembrane helix</keyword>
<dbReference type="Pfam" id="PF20134">
    <property type="entry name" value="DUF6524"/>
    <property type="match status" value="1"/>
</dbReference>
<keyword evidence="1" id="KW-0812">Transmembrane</keyword>
<dbReference type="AlphaFoldDB" id="A0A6S6TG12"/>
<protein>
    <submittedName>
        <fullName evidence="2">Uncharacterized protein</fullName>
    </submittedName>
</protein>
<feature type="transmembrane region" description="Helical" evidence="1">
    <location>
        <begin position="81"/>
        <end position="101"/>
    </location>
</feature>
<accession>A0A6S6TG12</accession>
<gene>
    <name evidence="2" type="ORF">HELGO_WM6831</name>
</gene>
<reference evidence="2" key="1">
    <citation type="submission" date="2020-01" db="EMBL/GenBank/DDBJ databases">
        <authorList>
            <person name="Meier V. D."/>
            <person name="Meier V D."/>
        </authorList>
    </citation>
    <scope>NUCLEOTIDE SEQUENCE</scope>
    <source>
        <strain evidence="2">HLG_WM_MAG_04</strain>
    </source>
</reference>
<dbReference type="EMBL" id="CACVAX010000043">
    <property type="protein sequence ID" value="CAA6815419.1"/>
    <property type="molecule type" value="Genomic_DNA"/>
</dbReference>
<evidence type="ECO:0000313" key="2">
    <source>
        <dbReference type="EMBL" id="CAA6815419.1"/>
    </source>
</evidence>
<keyword evidence="1" id="KW-0472">Membrane</keyword>
<proteinExistence type="predicted"/>
<feature type="transmembrane region" description="Helical" evidence="1">
    <location>
        <begin position="21"/>
        <end position="42"/>
    </location>
</feature>
<dbReference type="InterPro" id="IPR045387">
    <property type="entry name" value="DUF6524"/>
</dbReference>
<organism evidence="2">
    <name type="scientific">uncultured Sulfurovum sp</name>
    <dbReference type="NCBI Taxonomy" id="269237"/>
    <lineage>
        <taxon>Bacteria</taxon>
        <taxon>Pseudomonadati</taxon>
        <taxon>Campylobacterota</taxon>
        <taxon>Epsilonproteobacteria</taxon>
        <taxon>Campylobacterales</taxon>
        <taxon>Sulfurovaceae</taxon>
        <taxon>Sulfurovum</taxon>
        <taxon>environmental samples</taxon>
    </lineage>
</organism>
<evidence type="ECO:0000256" key="1">
    <source>
        <dbReference type="SAM" id="Phobius"/>
    </source>
</evidence>
<sequence length="151" mass="16832">MLPDVLTKTNQTKKGKQEKHLRWWVTLILSLALALGTWNPLGHHFIHYVSQQDVLAGFTPFAILIMVGLWILAIKSILQSIGILGTIATVLIILAFLWGLNQYGWLDFSDATHMGWTGTLSVGFIIWIGINASIIWKTITGVYATDIVESE</sequence>
<feature type="transmembrane region" description="Helical" evidence="1">
    <location>
        <begin position="113"/>
        <end position="136"/>
    </location>
</feature>
<feature type="transmembrane region" description="Helical" evidence="1">
    <location>
        <begin position="54"/>
        <end position="74"/>
    </location>
</feature>
<name>A0A6S6TG12_9BACT</name>